<keyword evidence="1" id="KW-1133">Transmembrane helix</keyword>
<dbReference type="CDD" id="cd05379">
    <property type="entry name" value="CAP_bacterial"/>
    <property type="match status" value="1"/>
</dbReference>
<dbReference type="InterPro" id="IPR014044">
    <property type="entry name" value="CAP_dom"/>
</dbReference>
<dbReference type="EMBL" id="PZFK01000007">
    <property type="protein sequence ID" value="PTI30203.1"/>
    <property type="molecule type" value="Genomic_DNA"/>
</dbReference>
<evidence type="ECO:0000259" key="3">
    <source>
        <dbReference type="Pfam" id="PF14504"/>
    </source>
</evidence>
<dbReference type="PANTHER" id="PTHR31157:SF26">
    <property type="entry name" value="SCP-LIKE EXTRACELLULAR PROTEIN"/>
    <property type="match status" value="1"/>
</dbReference>
<dbReference type="InterPro" id="IPR035940">
    <property type="entry name" value="CAP_sf"/>
</dbReference>
<keyword evidence="1" id="KW-0472">Membrane</keyword>
<reference evidence="4 5" key="1">
    <citation type="journal article" date="2016" name="Front. Microbiol.">
        <title>Comprehensive Phylogenetic Analysis of Bovine Non-aureus Staphylococci Species Based on Whole-Genome Sequencing.</title>
        <authorList>
            <person name="Naushad S."/>
            <person name="Barkema H.W."/>
            <person name="Luby C."/>
            <person name="Condas L.A."/>
            <person name="Nobrega D.B."/>
            <person name="Carson D.A."/>
            <person name="De Buck J."/>
        </authorList>
    </citation>
    <scope>NUCLEOTIDE SEQUENCE [LARGE SCALE GENOMIC DNA]</scope>
    <source>
        <strain evidence="4 5">SNUC 2204</strain>
    </source>
</reference>
<dbReference type="OrthoDB" id="9783944at2"/>
<evidence type="ECO:0000256" key="1">
    <source>
        <dbReference type="SAM" id="Phobius"/>
    </source>
</evidence>
<keyword evidence="1" id="KW-0812">Transmembrane</keyword>
<dbReference type="AlphaFoldDB" id="A0A2T4PUV3"/>
<evidence type="ECO:0000259" key="2">
    <source>
        <dbReference type="Pfam" id="PF00188"/>
    </source>
</evidence>
<dbReference type="Proteomes" id="UP000241209">
    <property type="component" value="Unassembled WGS sequence"/>
</dbReference>
<proteinExistence type="predicted"/>
<feature type="transmembrane region" description="Helical" evidence="1">
    <location>
        <begin position="5"/>
        <end position="23"/>
    </location>
</feature>
<dbReference type="STRING" id="1167632.GCA_000286335_02234"/>
<name>A0A2T4PUV3_9STAP</name>
<evidence type="ECO:0008006" key="6">
    <source>
        <dbReference type="Google" id="ProtNLM"/>
    </source>
</evidence>
<organism evidence="4 5">
    <name type="scientific">Mammaliicoccus vitulinus</name>
    <dbReference type="NCBI Taxonomy" id="71237"/>
    <lineage>
        <taxon>Bacteria</taxon>
        <taxon>Bacillati</taxon>
        <taxon>Bacillota</taxon>
        <taxon>Bacilli</taxon>
        <taxon>Bacillales</taxon>
        <taxon>Staphylococcaceae</taxon>
        <taxon>Mammaliicoccus</taxon>
    </lineage>
</organism>
<dbReference type="RefSeq" id="WP_107556842.1">
    <property type="nucleotide sequence ID" value="NZ_CP050459.1"/>
</dbReference>
<dbReference type="SUPFAM" id="SSF55797">
    <property type="entry name" value="PR-1-like"/>
    <property type="match status" value="1"/>
</dbReference>
<gene>
    <name evidence="4" type="ORF">BU072_04710</name>
</gene>
<comment type="caution">
    <text evidence="4">The sequence shown here is derived from an EMBL/GenBank/DDBJ whole genome shotgun (WGS) entry which is preliminary data.</text>
</comment>
<sequence length="355" mass="41093">MKNIIIKVVAITILIIVLFYLFYSPKLEFDVLKNPNYSHDKANENYYEQQAEKSTGNAKLKEGVGTYIYKNIDDVINDLGQPDRVYKAEHDRKNYVFKNKEHYYLVSTKNNKVSSVFATGNKVNVSPIKIKQDATKFFNGTNIDMEPVVDSSYGKYQLELSERDIKTQLLIKYGNVYAQVLIDSETNEVMGVQFMDSNVVIENAPFSMSKISGDKDHKLNRTDKQNFQSHMNKDLSLLEIVNEIRKMKGVKPLEMNDQLTYITQLEADLIEDDVDEEEAVKSLEDGIMKHINNQKIEYEAINQNLAYNYYDVPSLINSWLNNNTYREKLLGSQYDEFGAGNSREYYSLVFKENKK</sequence>
<evidence type="ECO:0000313" key="4">
    <source>
        <dbReference type="EMBL" id="PTI30203.1"/>
    </source>
</evidence>
<dbReference type="Pfam" id="PF00188">
    <property type="entry name" value="CAP"/>
    <property type="match status" value="1"/>
</dbReference>
<dbReference type="InterPro" id="IPR029410">
    <property type="entry name" value="CAP_assoc"/>
</dbReference>
<accession>A0A2T4PUV3</accession>
<feature type="domain" description="SCP" evidence="2">
    <location>
        <begin position="238"/>
        <end position="342"/>
    </location>
</feature>
<protein>
    <recommendedName>
        <fullName evidence="6">CAP-associated domain-containing protein</fullName>
    </recommendedName>
</protein>
<feature type="domain" description="CAP-associated" evidence="3">
    <location>
        <begin position="70"/>
        <end position="206"/>
    </location>
</feature>
<dbReference type="Pfam" id="PF14504">
    <property type="entry name" value="CAP_assoc_N"/>
    <property type="match status" value="1"/>
</dbReference>
<dbReference type="Gene3D" id="3.40.33.10">
    <property type="entry name" value="CAP"/>
    <property type="match status" value="1"/>
</dbReference>
<dbReference type="PANTHER" id="PTHR31157">
    <property type="entry name" value="SCP DOMAIN-CONTAINING PROTEIN"/>
    <property type="match status" value="1"/>
</dbReference>
<evidence type="ECO:0000313" key="5">
    <source>
        <dbReference type="Proteomes" id="UP000241209"/>
    </source>
</evidence>